<dbReference type="FunFam" id="2.60.40.150:FF:000090">
    <property type="entry name" value="C2 domain-containing protein"/>
    <property type="match status" value="1"/>
</dbReference>
<comment type="subcellular location">
    <subcellularLocation>
        <location evidence="1">Membrane</location>
        <topology evidence="1">Multi-pass membrane protein</topology>
    </subcellularLocation>
</comment>
<dbReference type="SUPFAM" id="SSF49562">
    <property type="entry name" value="C2 domain (Calcium/lipid-binding domain, CaLB)"/>
    <property type="match status" value="4"/>
</dbReference>
<dbReference type="InterPro" id="IPR047259">
    <property type="entry name" value="QUIRKY-like"/>
</dbReference>
<proteinExistence type="inferred from homology"/>
<reference evidence="9" key="1">
    <citation type="submission" date="2022-11" db="EMBL/GenBank/DDBJ databases">
        <authorList>
            <person name="Hyden B.L."/>
            <person name="Feng K."/>
            <person name="Yates T."/>
            <person name="Jawdy S."/>
            <person name="Smart L.B."/>
            <person name="Muchero W."/>
        </authorList>
    </citation>
    <scope>NUCLEOTIDE SEQUENCE</scope>
    <source>
        <tissue evidence="9">Shoot tip</tissue>
    </source>
</reference>
<keyword evidence="3" id="KW-0812">Transmembrane</keyword>
<dbReference type="SMART" id="SM00239">
    <property type="entry name" value="C2"/>
    <property type="match status" value="3"/>
</dbReference>
<evidence type="ECO:0000259" key="8">
    <source>
        <dbReference type="PROSITE" id="PS50004"/>
    </source>
</evidence>
<comment type="similarity">
    <text evidence="2">Belongs to the MCTP family.</text>
</comment>
<dbReference type="CDD" id="cd04019">
    <property type="entry name" value="C2C_MCTP_PRT_plant"/>
    <property type="match status" value="1"/>
</dbReference>
<dbReference type="InterPro" id="IPR000008">
    <property type="entry name" value="C2_dom"/>
</dbReference>
<dbReference type="PANTHER" id="PTHR31425">
    <property type="entry name" value="PHOSPHORIBOSYLANTHRANILATE TRANSFERASE ISOFORM 1"/>
    <property type="match status" value="1"/>
</dbReference>
<keyword evidence="5" id="KW-0106">Calcium</keyword>
<evidence type="ECO:0000256" key="4">
    <source>
        <dbReference type="ARBA" id="ARBA00022737"/>
    </source>
</evidence>
<dbReference type="FunFam" id="2.60.40.150:FF:000323">
    <property type="entry name" value="C2 calcium/lipid-binding plant phosphoribosyltransferase family protein"/>
    <property type="match status" value="1"/>
</dbReference>
<keyword evidence="9" id="KW-0328">Glycosyltransferase</keyword>
<dbReference type="InterPro" id="IPR047258">
    <property type="entry name" value="C2C_MCTP_PRT_plant"/>
</dbReference>
<evidence type="ECO:0000313" key="9">
    <source>
        <dbReference type="EMBL" id="KAJ6701705.1"/>
    </source>
</evidence>
<evidence type="ECO:0000256" key="6">
    <source>
        <dbReference type="ARBA" id="ARBA00022989"/>
    </source>
</evidence>
<dbReference type="PANTHER" id="PTHR31425:SF52">
    <property type="entry name" value="MULTIPLE C2 DOMAIN AND TRANSMEMBRANE REGION PROTEIN 7"/>
    <property type="match status" value="1"/>
</dbReference>
<keyword evidence="7" id="KW-0472">Membrane</keyword>
<organism evidence="9 10">
    <name type="scientific">Salix koriyanagi</name>
    <dbReference type="NCBI Taxonomy" id="2511006"/>
    <lineage>
        <taxon>Eukaryota</taxon>
        <taxon>Viridiplantae</taxon>
        <taxon>Streptophyta</taxon>
        <taxon>Embryophyta</taxon>
        <taxon>Tracheophyta</taxon>
        <taxon>Spermatophyta</taxon>
        <taxon>Magnoliopsida</taxon>
        <taxon>eudicotyledons</taxon>
        <taxon>Gunneridae</taxon>
        <taxon>Pentapetalae</taxon>
        <taxon>rosids</taxon>
        <taxon>fabids</taxon>
        <taxon>Malpighiales</taxon>
        <taxon>Salicaceae</taxon>
        <taxon>Saliceae</taxon>
        <taxon>Salix</taxon>
    </lineage>
</organism>
<keyword evidence="4" id="KW-0677">Repeat</keyword>
<evidence type="ECO:0000313" key="10">
    <source>
        <dbReference type="Proteomes" id="UP001151752"/>
    </source>
</evidence>
<accession>A0A9Q0T5Y6</accession>
<name>A0A9Q0T5Y6_9ROSI</name>
<evidence type="ECO:0000256" key="7">
    <source>
        <dbReference type="ARBA" id="ARBA00023136"/>
    </source>
</evidence>
<protein>
    <submittedName>
        <fullName evidence="9">C2 CALCIUM/LIPID-BINDING PLANT PHOSPHORIBOSYLTRANSFERASE FAMILY PROTEIN</fullName>
    </submittedName>
</protein>
<feature type="domain" description="C2" evidence="8">
    <location>
        <begin position="1"/>
        <end position="109"/>
    </location>
</feature>
<dbReference type="CDD" id="cd04022">
    <property type="entry name" value="C2A_MCTP_PRT_plant"/>
    <property type="match status" value="1"/>
</dbReference>
<keyword evidence="6" id="KW-1133">Transmembrane helix</keyword>
<sequence>MMSNIKLAVEVVSAHNLLPKDEHGSSSAFVELCFDGQKFRTTIKEKDLNPVWNESFYFNVSDPSNLHYLTLDAHVYSNVRATNSRSFLGKVCLTGNSFVLHSDAVVLHYPLEKRGIFSHVRGELGLKVYITDDASIKSSTPLPAVESLSTKDPGLTHAEAPMVHSMTDTVSHKIAERHTFHHLPNPNHQQHQHQNHSSAPAISHHVPKYVADEMKASETQAPKLVRMYSASSSQPVDYALKETSPFLGGGRVVGGRVIHGDKTASTYDLVERMYFLYVRVVKARDLPAMDITGSLDPFVEVRIGNYRGITKHFDKKQNPEWNQVFAFSRERMQASVLEVVIKDKDLVKDDFVGVTRFDINEVPLRVPPDSPLAPEWYRLQDKKGEKIKGELMVCNSTPASSTVIRSKVYHAPRLWLGLFGALWNEDLLFVAAEPFEDHLVLSVEDHVGPGKDEIIGRVIIPLSSVEKRADDRIIHSRWFNLEKPVAVDVDQLKKDKFSSRIHLRVCLDGGYHVLDESTHYSSDLRPTAKQLWRPPIGILELGILNAVGLHPMKTRDGRGTSDTYCVAKYGHKWVRTRTLIDNLSPKYNEQYTWEVFDPATVLTVGVFDNNQLGEKGSSGKDLKIGKVRIRISTLETGRVYTHSYPLLVLLSYRS</sequence>
<dbReference type="GO" id="GO:0016757">
    <property type="term" value="F:glycosyltransferase activity"/>
    <property type="evidence" value="ECO:0007669"/>
    <property type="project" value="UniProtKB-KW"/>
</dbReference>
<dbReference type="Pfam" id="PF00168">
    <property type="entry name" value="C2"/>
    <property type="match status" value="4"/>
</dbReference>
<dbReference type="EMBL" id="JAPFFM010000016">
    <property type="protein sequence ID" value="KAJ6701705.1"/>
    <property type="molecule type" value="Genomic_DNA"/>
</dbReference>
<comment type="caution">
    <text evidence="9">The sequence shown here is derived from an EMBL/GenBank/DDBJ whole genome shotgun (WGS) entry which is preliminary data.</text>
</comment>
<evidence type="ECO:0000256" key="5">
    <source>
        <dbReference type="ARBA" id="ARBA00022837"/>
    </source>
</evidence>
<dbReference type="AlphaFoldDB" id="A0A9Q0T5Y6"/>
<dbReference type="Gene3D" id="2.60.40.150">
    <property type="entry name" value="C2 domain"/>
    <property type="match status" value="4"/>
</dbReference>
<dbReference type="InterPro" id="IPR035892">
    <property type="entry name" value="C2_domain_sf"/>
</dbReference>
<evidence type="ECO:0000256" key="3">
    <source>
        <dbReference type="ARBA" id="ARBA00022692"/>
    </source>
</evidence>
<dbReference type="CDD" id="cd08379">
    <property type="entry name" value="C2D_MCTP_PRT_plant"/>
    <property type="match status" value="1"/>
</dbReference>
<reference evidence="9" key="2">
    <citation type="journal article" date="2023" name="Int. J. Mol. Sci.">
        <title>De Novo Assembly and Annotation of 11 Diverse Shrub Willow (Salix) Genomes Reveals Novel Gene Organization in Sex-Linked Regions.</title>
        <authorList>
            <person name="Hyden B."/>
            <person name="Feng K."/>
            <person name="Yates T.B."/>
            <person name="Jawdy S."/>
            <person name="Cereghino C."/>
            <person name="Smart L.B."/>
            <person name="Muchero W."/>
        </authorList>
    </citation>
    <scope>NUCLEOTIDE SEQUENCE</scope>
    <source>
        <tissue evidence="9">Shoot tip</tissue>
    </source>
</reference>
<keyword evidence="10" id="KW-1185">Reference proteome</keyword>
<dbReference type="Proteomes" id="UP001151752">
    <property type="component" value="Chromosome 1"/>
</dbReference>
<dbReference type="FunFam" id="2.60.40.150:FF:000128">
    <property type="entry name" value="C2 domain-containing protein"/>
    <property type="match status" value="1"/>
</dbReference>
<keyword evidence="9" id="KW-0808">Transferase</keyword>
<dbReference type="GO" id="GO:0016020">
    <property type="term" value="C:membrane"/>
    <property type="evidence" value="ECO:0007669"/>
    <property type="project" value="UniProtKB-SubCell"/>
</dbReference>
<dbReference type="PROSITE" id="PS50004">
    <property type="entry name" value="C2"/>
    <property type="match status" value="3"/>
</dbReference>
<evidence type="ECO:0000256" key="2">
    <source>
        <dbReference type="ARBA" id="ARBA00007923"/>
    </source>
</evidence>
<dbReference type="InterPro" id="IPR047257">
    <property type="entry name" value="C2B_MCTP_PRT_plant"/>
</dbReference>
<dbReference type="InterPro" id="IPR047255">
    <property type="entry name" value="C2D_MCTP_PRT_plant"/>
</dbReference>
<evidence type="ECO:0000256" key="1">
    <source>
        <dbReference type="ARBA" id="ARBA00004141"/>
    </source>
</evidence>
<feature type="domain" description="C2" evidence="8">
    <location>
        <begin position="520"/>
        <end position="644"/>
    </location>
</feature>
<dbReference type="CDD" id="cd08378">
    <property type="entry name" value="C2B_MCTP_PRT_plant"/>
    <property type="match status" value="1"/>
</dbReference>
<feature type="domain" description="C2" evidence="8">
    <location>
        <begin position="257"/>
        <end position="377"/>
    </location>
</feature>
<gene>
    <name evidence="9" type="ORF">OIU74_012973</name>
</gene>